<feature type="compositionally biased region" description="Polar residues" evidence="1">
    <location>
        <begin position="94"/>
        <end position="105"/>
    </location>
</feature>
<organism evidence="2">
    <name type="scientific">Pseudo-nitzschia australis</name>
    <dbReference type="NCBI Taxonomy" id="44445"/>
    <lineage>
        <taxon>Eukaryota</taxon>
        <taxon>Sar</taxon>
        <taxon>Stramenopiles</taxon>
        <taxon>Ochrophyta</taxon>
        <taxon>Bacillariophyta</taxon>
        <taxon>Bacillariophyceae</taxon>
        <taxon>Bacillariophycidae</taxon>
        <taxon>Bacillariales</taxon>
        <taxon>Bacillariaceae</taxon>
        <taxon>Pseudo-nitzschia</taxon>
    </lineage>
</organism>
<name>A0A7S4EQ76_9STRA</name>
<sequence>MARVPLGLGGSSGTIRSSDNDDDNDSAKYSWVVASSTTTTSRGSKPAVGARDDHGSVSIEQYMYDIAGTTSETAVCSDRFESGFPSRSGRRNAPTLSPQLSTARIQSRGKHRRYYS</sequence>
<proteinExistence type="predicted"/>
<feature type="compositionally biased region" description="Basic residues" evidence="1">
    <location>
        <begin position="107"/>
        <end position="116"/>
    </location>
</feature>
<dbReference type="EMBL" id="HBIX01031746">
    <property type="protein sequence ID" value="CAE0728241.1"/>
    <property type="molecule type" value="Transcribed_RNA"/>
</dbReference>
<protein>
    <submittedName>
        <fullName evidence="2">Uncharacterized protein</fullName>
    </submittedName>
</protein>
<gene>
    <name evidence="2" type="ORF">PAUS00366_LOCUS21025</name>
</gene>
<feature type="region of interest" description="Disordered" evidence="1">
    <location>
        <begin position="1"/>
        <end position="56"/>
    </location>
</feature>
<dbReference type="AlphaFoldDB" id="A0A7S4EQ76"/>
<evidence type="ECO:0000256" key="1">
    <source>
        <dbReference type="SAM" id="MobiDB-lite"/>
    </source>
</evidence>
<reference evidence="2" key="1">
    <citation type="submission" date="2021-01" db="EMBL/GenBank/DDBJ databases">
        <authorList>
            <person name="Corre E."/>
            <person name="Pelletier E."/>
            <person name="Niang G."/>
            <person name="Scheremetjew M."/>
            <person name="Finn R."/>
            <person name="Kale V."/>
            <person name="Holt S."/>
            <person name="Cochrane G."/>
            <person name="Meng A."/>
            <person name="Brown T."/>
            <person name="Cohen L."/>
        </authorList>
    </citation>
    <scope>NUCLEOTIDE SEQUENCE</scope>
    <source>
        <strain evidence="2">10249 10 AB</strain>
    </source>
</reference>
<evidence type="ECO:0000313" key="2">
    <source>
        <dbReference type="EMBL" id="CAE0728241.1"/>
    </source>
</evidence>
<accession>A0A7S4EQ76</accession>
<feature type="region of interest" description="Disordered" evidence="1">
    <location>
        <begin position="80"/>
        <end position="116"/>
    </location>
</feature>